<dbReference type="Gene3D" id="2.60.120.330">
    <property type="entry name" value="B-lactam Antibiotic, Isopenicillin N Synthase, Chain"/>
    <property type="match status" value="1"/>
</dbReference>
<evidence type="ECO:0000313" key="2">
    <source>
        <dbReference type="EMBL" id="SEI42647.1"/>
    </source>
</evidence>
<sequence>MIRFCQIKPDTNLESLSDDLRHIASEHWNPHLNVMQYQGDWNILSIIAPGGKNIAVPDALGGEDFMATPLLDLVPNIKSVLDYFKCPLRSVRLMKLKAGAKILKHRDAELSYEHGEARLHIPLQTNEEVRFILDDELLPMRTGECWYINANLYHSVENNGSTDRIHLVIDCEVNEWLSNLFSEAIFISERTEALDQNLQKAIIESLYLQGSETSIIMAKKMEEDLIRQFPL</sequence>
<dbReference type="SUPFAM" id="SSF51197">
    <property type="entry name" value="Clavaminate synthase-like"/>
    <property type="match status" value="1"/>
</dbReference>
<dbReference type="InterPro" id="IPR007803">
    <property type="entry name" value="Asp/Arg/Pro-Hydrxlase"/>
</dbReference>
<feature type="domain" description="Aspartyl/asparaginy/proline hydroxylase" evidence="1">
    <location>
        <begin position="12"/>
        <end position="172"/>
    </location>
</feature>
<dbReference type="OrthoDB" id="1441538at2"/>
<name>A0A1H6QQZ7_9BACT</name>
<protein>
    <submittedName>
        <fullName evidence="2">Aspartyl/Asparaginyl beta-hydroxylase</fullName>
    </submittedName>
</protein>
<keyword evidence="3" id="KW-1185">Reference proteome</keyword>
<evidence type="ECO:0000259" key="1">
    <source>
        <dbReference type="Pfam" id="PF05118"/>
    </source>
</evidence>
<dbReference type="InterPro" id="IPR027443">
    <property type="entry name" value="IPNS-like_sf"/>
</dbReference>
<dbReference type="AlphaFoldDB" id="A0A1H6QQZ7"/>
<accession>A0A1H6QQZ7</accession>
<dbReference type="Pfam" id="PF05118">
    <property type="entry name" value="Asp_Arg_Hydrox"/>
    <property type="match status" value="1"/>
</dbReference>
<dbReference type="RefSeq" id="WP_090331825.1">
    <property type="nucleotide sequence ID" value="NZ_FNXY01000001.1"/>
</dbReference>
<dbReference type="STRING" id="408657.SAMN04487995_0622"/>
<reference evidence="2 3" key="1">
    <citation type="submission" date="2016-10" db="EMBL/GenBank/DDBJ databases">
        <authorList>
            <person name="de Groot N.N."/>
        </authorList>
    </citation>
    <scope>NUCLEOTIDE SEQUENCE [LARGE SCALE GENOMIC DNA]</scope>
    <source>
        <strain evidence="2 3">DSM 19938</strain>
    </source>
</reference>
<evidence type="ECO:0000313" key="3">
    <source>
        <dbReference type="Proteomes" id="UP000199532"/>
    </source>
</evidence>
<proteinExistence type="predicted"/>
<dbReference type="EMBL" id="FNXY01000001">
    <property type="protein sequence ID" value="SEI42647.1"/>
    <property type="molecule type" value="Genomic_DNA"/>
</dbReference>
<dbReference type="Proteomes" id="UP000199532">
    <property type="component" value="Unassembled WGS sequence"/>
</dbReference>
<gene>
    <name evidence="2" type="ORF">SAMN04487995_0622</name>
</gene>
<organism evidence="2 3">
    <name type="scientific">Dyadobacter koreensis</name>
    <dbReference type="NCBI Taxonomy" id="408657"/>
    <lineage>
        <taxon>Bacteria</taxon>
        <taxon>Pseudomonadati</taxon>
        <taxon>Bacteroidota</taxon>
        <taxon>Cytophagia</taxon>
        <taxon>Cytophagales</taxon>
        <taxon>Spirosomataceae</taxon>
        <taxon>Dyadobacter</taxon>
    </lineage>
</organism>